<feature type="transmembrane region" description="Helical" evidence="1">
    <location>
        <begin position="29"/>
        <end position="51"/>
    </location>
</feature>
<dbReference type="Proteomes" id="UP000001059">
    <property type="component" value="Chromosome"/>
</dbReference>
<sequence length="182" mass="20215">MRKHTSICVTNTLHMYVTEKVIEMENKTIVVLAGTILIGIMLIGTVSAHWAGGGYGLTDSRNSGYVDGSGAGYYCNYGYGQGYNSNGVYSDEGATSVIGEDEAISLFEETTGIDVNDENVYQMGRWFVINYIDQDTIKQGRVDSITEDVIEDFSAYATQESYEYQNNYRYQRGAGGHMMGYR</sequence>
<dbReference type="HOGENOM" id="CLU_117484_0_0_2"/>
<proteinExistence type="predicted"/>
<gene>
    <name evidence="2" type="ordered locus">Mmah_0815</name>
</gene>
<keyword evidence="1" id="KW-1133">Transmembrane helix</keyword>
<keyword evidence="3" id="KW-1185">Reference proteome</keyword>
<protein>
    <submittedName>
        <fullName evidence="2">Uncharacterized protein</fullName>
    </submittedName>
</protein>
<evidence type="ECO:0000313" key="3">
    <source>
        <dbReference type="Proteomes" id="UP000001059"/>
    </source>
</evidence>
<dbReference type="KEGG" id="mmh:Mmah_0815"/>
<evidence type="ECO:0000256" key="1">
    <source>
        <dbReference type="SAM" id="Phobius"/>
    </source>
</evidence>
<accession>D5EAY7</accession>
<evidence type="ECO:0000313" key="2">
    <source>
        <dbReference type="EMBL" id="ADE36338.1"/>
    </source>
</evidence>
<organism evidence="2 3">
    <name type="scientific">Methanohalophilus mahii (strain ATCC 35705 / DSM 5219 / SLP)</name>
    <dbReference type="NCBI Taxonomy" id="547558"/>
    <lineage>
        <taxon>Archaea</taxon>
        <taxon>Methanobacteriati</taxon>
        <taxon>Methanobacteriota</taxon>
        <taxon>Stenosarchaea group</taxon>
        <taxon>Methanomicrobia</taxon>
        <taxon>Methanosarcinales</taxon>
        <taxon>Methanosarcinaceae</taxon>
        <taxon>Methanohalophilus</taxon>
    </lineage>
</organism>
<dbReference type="STRING" id="547558.Mmah_0815"/>
<name>D5EAY7_METMS</name>
<reference evidence="2 3" key="1">
    <citation type="submission" date="2010-03" db="EMBL/GenBank/DDBJ databases">
        <title>The complete genome of Methanohalophilus mahii DSM 5219.</title>
        <authorList>
            <consortium name="US DOE Joint Genome Institute (JGI-PGF)"/>
            <person name="Lucas S."/>
            <person name="Copeland A."/>
            <person name="Lapidus A."/>
            <person name="Glavina del Rio T."/>
            <person name="Dalin E."/>
            <person name="Tice H."/>
            <person name="Bruce D."/>
            <person name="Goodwin L."/>
            <person name="Pitluck S."/>
            <person name="Kyrpides N."/>
            <person name="Mavromatis K."/>
            <person name="Ivanova N."/>
            <person name="Lykidis A."/>
            <person name="Saunders E."/>
            <person name="Brettin T."/>
            <person name="Detter J.C."/>
            <person name="Han C."/>
            <person name="Land M."/>
            <person name="Hauser L."/>
            <person name="Markowitz V."/>
            <person name="Cheng J.-F."/>
            <person name="Hugenholtz P."/>
            <person name="Woyke T."/>
            <person name="Wu D."/>
            <person name="Spring S."/>
            <person name="Schneider S."/>
            <person name="Schroeder M."/>
            <person name="Klenk H.-P."/>
            <person name="Eisen J.A."/>
        </authorList>
    </citation>
    <scope>NUCLEOTIDE SEQUENCE [LARGE SCALE GENOMIC DNA]</scope>
    <source>
        <strain evidence="3">ATCC 35705 / DSM 5219 / SLP</strain>
    </source>
</reference>
<dbReference type="AlphaFoldDB" id="D5EAY7"/>
<keyword evidence="1" id="KW-0812">Transmembrane</keyword>
<keyword evidence="1" id="KW-0472">Membrane</keyword>
<dbReference type="EMBL" id="CP001994">
    <property type="protein sequence ID" value="ADE36338.1"/>
    <property type="molecule type" value="Genomic_DNA"/>
</dbReference>